<evidence type="ECO:0000313" key="1">
    <source>
        <dbReference type="EMBL" id="MEK0081724.1"/>
    </source>
</evidence>
<dbReference type="Proteomes" id="UP001375743">
    <property type="component" value="Unassembled WGS sequence"/>
</dbReference>
<dbReference type="EMBL" id="JBBLZC010000001">
    <property type="protein sequence ID" value="MEK0081724.1"/>
    <property type="molecule type" value="Genomic_DNA"/>
</dbReference>
<sequence length="164" mass="18193">MARHEQRHPDRLGTDGDVPAPRAIVVFEDRADKSALRLLRPGFRHCFCLVGAGRTWTICDPLKTRIEIVPLFGPSEDELVRHYVGTGRSVLVGRIAATTAPSWNLRPMSCVETVKRVLRLHAPWVFTPAQLYRALLHPTRPGAGFAARPTGERRVSCPLDGGIL</sequence>
<keyword evidence="2" id="KW-1185">Reference proteome</keyword>
<evidence type="ECO:0000313" key="2">
    <source>
        <dbReference type="Proteomes" id="UP001375743"/>
    </source>
</evidence>
<accession>A0ABU8XLA2</accession>
<gene>
    <name evidence="1" type="ORF">U1T56_01055</name>
</gene>
<name>A0ABU8XLA2_9PROT</name>
<evidence type="ECO:0008006" key="3">
    <source>
        <dbReference type="Google" id="ProtNLM"/>
    </source>
</evidence>
<dbReference type="RefSeq" id="WP_418157573.1">
    <property type="nucleotide sequence ID" value="NZ_JBBLZC010000001.1"/>
</dbReference>
<protein>
    <recommendedName>
        <fullName evidence="3">DUF393 domain-containing protein</fullName>
    </recommendedName>
</protein>
<organism evidence="1 2">
    <name type="scientific">Benzoatithermus flavus</name>
    <dbReference type="NCBI Taxonomy" id="3108223"/>
    <lineage>
        <taxon>Bacteria</taxon>
        <taxon>Pseudomonadati</taxon>
        <taxon>Pseudomonadota</taxon>
        <taxon>Alphaproteobacteria</taxon>
        <taxon>Geminicoccales</taxon>
        <taxon>Geminicoccaceae</taxon>
        <taxon>Benzoatithermus</taxon>
    </lineage>
</organism>
<proteinExistence type="predicted"/>
<comment type="caution">
    <text evidence="1">The sequence shown here is derived from an EMBL/GenBank/DDBJ whole genome shotgun (WGS) entry which is preliminary data.</text>
</comment>
<reference evidence="1 2" key="1">
    <citation type="submission" date="2024-01" db="EMBL/GenBank/DDBJ databases">
        <title>Multi-omics insights into the function and evolution of sodium benzoate biodegradation pathways in Benzoatithermus flavus gen. nov., sp. nov. from hot spring.</title>
        <authorList>
            <person name="Hu C.-J."/>
            <person name="Li W.-J."/>
        </authorList>
    </citation>
    <scope>NUCLEOTIDE SEQUENCE [LARGE SCALE GENOMIC DNA]</scope>
    <source>
        <strain evidence="1 2">SYSU G07066</strain>
    </source>
</reference>